<dbReference type="GO" id="GO:0005975">
    <property type="term" value="P:carbohydrate metabolic process"/>
    <property type="evidence" value="ECO:0007669"/>
    <property type="project" value="InterPro"/>
</dbReference>
<gene>
    <name evidence="4" type="ORF">GRF59_00710</name>
</gene>
<dbReference type="InterPro" id="IPR023214">
    <property type="entry name" value="HAD_sf"/>
</dbReference>
<dbReference type="Pfam" id="PF13242">
    <property type="entry name" value="Hydrolase_like"/>
    <property type="match status" value="1"/>
</dbReference>
<dbReference type="SUPFAM" id="SSF56784">
    <property type="entry name" value="HAD-like"/>
    <property type="match status" value="1"/>
</dbReference>
<keyword evidence="3" id="KW-0862">Zinc</keyword>
<evidence type="ECO:0000313" key="4">
    <source>
        <dbReference type="EMBL" id="MWV42138.1"/>
    </source>
</evidence>
<dbReference type="InterPro" id="IPR004446">
    <property type="entry name" value="Heptose_bisP_phosphatase"/>
</dbReference>
<protein>
    <recommendedName>
        <fullName evidence="1">D,D-heptose 1,7-bisphosphate phosphatase</fullName>
        <ecNumber evidence="1">3.1.3.-</ecNumber>
    </recommendedName>
</protein>
<feature type="active site" description="Nucleophile" evidence="2">
    <location>
        <position position="9"/>
    </location>
</feature>
<dbReference type="GO" id="GO:0005737">
    <property type="term" value="C:cytoplasm"/>
    <property type="evidence" value="ECO:0007669"/>
    <property type="project" value="UniProtKB-SubCell"/>
</dbReference>
<organism evidence="4 5">
    <name type="scientific">Paenibacillus dendrobii</name>
    <dbReference type="NCBI Taxonomy" id="2691084"/>
    <lineage>
        <taxon>Bacteria</taxon>
        <taxon>Bacillati</taxon>
        <taxon>Bacillota</taxon>
        <taxon>Bacilli</taxon>
        <taxon>Bacillales</taxon>
        <taxon>Paenibacillaceae</taxon>
        <taxon>Paenibacillus</taxon>
    </lineage>
</organism>
<reference evidence="4 5" key="1">
    <citation type="submission" date="2019-12" db="EMBL/GenBank/DDBJ databases">
        <title>Paenibacillus sp. nov., an endophytic bacterium isolated from the stem of Dendrobium.</title>
        <authorList>
            <person name="Zhao R."/>
        </authorList>
    </citation>
    <scope>NUCLEOTIDE SEQUENCE [LARGE SCALE GENOMIC DNA]</scope>
    <source>
        <strain evidence="4 5">HJL G12</strain>
    </source>
</reference>
<comment type="subcellular location">
    <subcellularLocation>
        <location evidence="1">Cytoplasm</location>
    </subcellularLocation>
</comment>
<keyword evidence="3" id="KW-0479">Metal-binding</keyword>
<dbReference type="GO" id="GO:0046872">
    <property type="term" value="F:metal ion binding"/>
    <property type="evidence" value="ECO:0007669"/>
    <property type="project" value="UniProtKB-KW"/>
</dbReference>
<keyword evidence="1 4" id="KW-0378">Hydrolase</keyword>
<keyword evidence="5" id="KW-1185">Reference proteome</keyword>
<evidence type="ECO:0000256" key="1">
    <source>
        <dbReference type="PIRNR" id="PIRNR004682"/>
    </source>
</evidence>
<feature type="binding site" evidence="3">
    <location>
        <position position="88"/>
    </location>
    <ligand>
        <name>Zn(2+)</name>
        <dbReference type="ChEBI" id="CHEBI:29105"/>
    </ligand>
</feature>
<comment type="caution">
    <text evidence="4">The sequence shown here is derived from an EMBL/GenBank/DDBJ whole genome shotgun (WGS) entry which is preliminary data.</text>
</comment>
<comment type="cofactor">
    <cofactor evidence="3">
        <name>Mg(2+)</name>
        <dbReference type="ChEBI" id="CHEBI:18420"/>
    </cofactor>
</comment>
<dbReference type="PANTHER" id="PTHR42891:SF1">
    <property type="entry name" value="D-GLYCERO-BETA-D-MANNO-HEPTOSE-1,7-BISPHOSPHATE 7-PHOSPHATASE"/>
    <property type="match status" value="1"/>
</dbReference>
<evidence type="ECO:0000256" key="3">
    <source>
        <dbReference type="PIRSR" id="PIRSR004682-4"/>
    </source>
</evidence>
<dbReference type="PANTHER" id="PTHR42891">
    <property type="entry name" value="D-GLYCERO-BETA-D-MANNO-HEPTOSE-1,7-BISPHOSPHATE 7-PHOSPHATASE"/>
    <property type="match status" value="1"/>
</dbReference>
<dbReference type="Gene3D" id="3.40.50.1000">
    <property type="entry name" value="HAD superfamily/HAD-like"/>
    <property type="match status" value="1"/>
</dbReference>
<dbReference type="PIRSF" id="PIRSF004682">
    <property type="entry name" value="GmhB"/>
    <property type="match status" value="1"/>
</dbReference>
<feature type="binding site" evidence="3">
    <location>
        <position position="90"/>
    </location>
    <ligand>
        <name>Zn(2+)</name>
        <dbReference type="ChEBI" id="CHEBI:29105"/>
    </ligand>
</feature>
<accession>A0A7X3IDX5</accession>
<dbReference type="InterPro" id="IPR036412">
    <property type="entry name" value="HAD-like_sf"/>
</dbReference>
<keyword evidence="1" id="KW-0963">Cytoplasm</keyword>
<keyword evidence="1" id="KW-0119">Carbohydrate metabolism</keyword>
<feature type="binding site" evidence="3">
    <location>
        <position position="9"/>
    </location>
    <ligand>
        <name>Mg(2+)</name>
        <dbReference type="ChEBI" id="CHEBI:18420"/>
    </ligand>
</feature>
<dbReference type="EC" id="3.1.3.-" evidence="1"/>
<dbReference type="RefSeq" id="WP_160498053.1">
    <property type="nucleotide sequence ID" value="NZ_WUBI01000001.1"/>
</dbReference>
<keyword evidence="3" id="KW-0460">Magnesium</keyword>
<comment type="similarity">
    <text evidence="1">Belongs to the gmhB family.</text>
</comment>
<feature type="binding site" evidence="3">
    <location>
        <position position="117"/>
    </location>
    <ligand>
        <name>Mg(2+)</name>
        <dbReference type="ChEBI" id="CHEBI:18420"/>
    </ligand>
</feature>
<comment type="cofactor">
    <cofactor evidence="3">
        <name>Zn(2+)</name>
        <dbReference type="ChEBI" id="CHEBI:29105"/>
    </cofactor>
</comment>
<dbReference type="Proteomes" id="UP000460318">
    <property type="component" value="Unassembled WGS sequence"/>
</dbReference>
<feature type="binding site" evidence="3">
    <location>
        <position position="11"/>
    </location>
    <ligand>
        <name>Mg(2+)</name>
        <dbReference type="ChEBI" id="CHEBI:18420"/>
    </ligand>
</feature>
<evidence type="ECO:0000256" key="2">
    <source>
        <dbReference type="PIRSR" id="PIRSR004682-1"/>
    </source>
</evidence>
<dbReference type="InterPro" id="IPR006549">
    <property type="entry name" value="HAD-SF_hydro_IIIA"/>
</dbReference>
<dbReference type="EMBL" id="WUBI01000001">
    <property type="protein sequence ID" value="MWV42138.1"/>
    <property type="molecule type" value="Genomic_DNA"/>
</dbReference>
<feature type="active site" description="Nucleophile" evidence="2">
    <location>
        <position position="11"/>
    </location>
</feature>
<dbReference type="AlphaFoldDB" id="A0A7X3IDX5"/>
<evidence type="ECO:0000313" key="5">
    <source>
        <dbReference type="Proteomes" id="UP000460318"/>
    </source>
</evidence>
<name>A0A7X3IDX5_9BACL</name>
<proteinExistence type="inferred from homology"/>
<feature type="binding site" evidence="3">
    <location>
        <position position="80"/>
    </location>
    <ligand>
        <name>Zn(2+)</name>
        <dbReference type="ChEBI" id="CHEBI:29105"/>
    </ligand>
</feature>
<dbReference type="GO" id="GO:0016791">
    <property type="term" value="F:phosphatase activity"/>
    <property type="evidence" value="ECO:0007669"/>
    <property type="project" value="InterPro"/>
</dbReference>
<dbReference type="NCBIfam" id="TIGR01662">
    <property type="entry name" value="HAD-SF-IIIA"/>
    <property type="match status" value="1"/>
</dbReference>
<sequence>MKYQAVFMDRDGTIGGTGHFIHPKDFTPYPFSLEAISLLKSIGLRLFAFTNQHRISRGEAQADDFIQEFAQLGFDDAYICPHEPDHHCDCHKPAPGMLLRAAREHELDLTKCIVIGDVGSTDMLAGAAVGATKILVRTGWGEGALGKFRDSWSETAPDYIANNVWDAAIWIKEQI</sequence>
<feature type="binding site" evidence="3">
    <location>
        <position position="82"/>
    </location>
    <ligand>
        <name>Zn(2+)</name>
        <dbReference type="ChEBI" id="CHEBI:29105"/>
    </ligand>
</feature>